<dbReference type="PROSITE" id="PS51412">
    <property type="entry name" value="MACPF_2"/>
    <property type="match status" value="1"/>
</dbReference>
<feature type="domain" description="MACPF" evidence="8">
    <location>
        <begin position="1"/>
        <end position="178"/>
    </location>
</feature>
<keyword evidence="5" id="KW-0204">Cytolysis</keyword>
<name>A0ABV0NDW4_9TELE</name>
<dbReference type="PANTHER" id="PTHR45742:SF2">
    <property type="entry name" value="COMPLEMENT COMPONENT C7"/>
    <property type="match status" value="1"/>
</dbReference>
<dbReference type="Pfam" id="PF01823">
    <property type="entry name" value="MACPF"/>
    <property type="match status" value="1"/>
</dbReference>
<keyword evidence="7" id="KW-1015">Disulfide bond</keyword>
<organism evidence="9 10">
    <name type="scientific">Goodea atripinnis</name>
    <dbReference type="NCBI Taxonomy" id="208336"/>
    <lineage>
        <taxon>Eukaryota</taxon>
        <taxon>Metazoa</taxon>
        <taxon>Chordata</taxon>
        <taxon>Craniata</taxon>
        <taxon>Vertebrata</taxon>
        <taxon>Euteleostomi</taxon>
        <taxon>Actinopterygii</taxon>
        <taxon>Neopterygii</taxon>
        <taxon>Teleostei</taxon>
        <taxon>Neoteleostei</taxon>
        <taxon>Acanthomorphata</taxon>
        <taxon>Ovalentaria</taxon>
        <taxon>Atherinomorphae</taxon>
        <taxon>Cyprinodontiformes</taxon>
        <taxon>Goodeidae</taxon>
        <taxon>Goodea</taxon>
    </lineage>
</organism>
<dbReference type="EMBL" id="JAHRIO010033272">
    <property type="protein sequence ID" value="MEQ2169570.1"/>
    <property type="molecule type" value="Genomic_DNA"/>
</dbReference>
<evidence type="ECO:0000313" key="9">
    <source>
        <dbReference type="EMBL" id="MEQ2169570.1"/>
    </source>
</evidence>
<evidence type="ECO:0000256" key="2">
    <source>
        <dbReference type="ARBA" id="ARBA00004613"/>
    </source>
</evidence>
<evidence type="ECO:0000256" key="5">
    <source>
        <dbReference type="ARBA" id="ARBA00022852"/>
    </source>
</evidence>
<gene>
    <name evidence="9" type="ORF">GOODEAATRI_026488</name>
</gene>
<accession>A0ABV0NDW4</accession>
<evidence type="ECO:0000313" key="10">
    <source>
        <dbReference type="Proteomes" id="UP001476798"/>
    </source>
</evidence>
<evidence type="ECO:0000256" key="3">
    <source>
        <dbReference type="ARBA" id="ARBA00009214"/>
    </source>
</evidence>
<dbReference type="PANTHER" id="PTHR45742">
    <property type="entry name" value="COMPLEMENT COMPONENT C6"/>
    <property type="match status" value="1"/>
</dbReference>
<reference evidence="9 10" key="1">
    <citation type="submission" date="2021-06" db="EMBL/GenBank/DDBJ databases">
        <authorList>
            <person name="Palmer J.M."/>
        </authorList>
    </citation>
    <scope>NUCLEOTIDE SEQUENCE [LARGE SCALE GENOMIC DNA]</scope>
    <source>
        <strain evidence="9 10">GA_2019</strain>
        <tissue evidence="9">Muscle</tissue>
    </source>
</reference>
<keyword evidence="6" id="KW-0472">Membrane</keyword>
<dbReference type="InterPro" id="IPR020864">
    <property type="entry name" value="MACPF"/>
</dbReference>
<keyword evidence="10" id="KW-1185">Reference proteome</keyword>
<dbReference type="InterPro" id="IPR020863">
    <property type="entry name" value="MACPF_CS"/>
</dbReference>
<evidence type="ECO:0000256" key="4">
    <source>
        <dbReference type="ARBA" id="ARBA00022525"/>
    </source>
</evidence>
<sequence length="178" mass="20353">MWRCTLSLVGRHVQEKPPKHSHASHRRHVPLKLGVAAGSAAALVHVDNDESDESYESSWSYVQHIQSNALFGHDRRTFHKEVTNNKVYKLLILKNRVELAQFQNTAPQYMTLSVDFWKALSSLPLTYDYSAYRQVLKTYGTHYMSEGSLGGEYQGLLEIDLQSDTSHSKDLISEYCYS</sequence>
<protein>
    <recommendedName>
        <fullName evidence="8">MACPF domain-containing protein</fullName>
    </recommendedName>
</protein>
<keyword evidence="4" id="KW-0964">Secreted</keyword>
<comment type="subcellular location">
    <subcellularLocation>
        <location evidence="1">Membrane</location>
    </subcellularLocation>
    <subcellularLocation>
        <location evidence="2">Secreted</location>
    </subcellularLocation>
</comment>
<evidence type="ECO:0000256" key="6">
    <source>
        <dbReference type="ARBA" id="ARBA00023136"/>
    </source>
</evidence>
<evidence type="ECO:0000256" key="7">
    <source>
        <dbReference type="ARBA" id="ARBA00023157"/>
    </source>
</evidence>
<evidence type="ECO:0000256" key="1">
    <source>
        <dbReference type="ARBA" id="ARBA00004370"/>
    </source>
</evidence>
<proteinExistence type="inferred from homology"/>
<dbReference type="PROSITE" id="PS00279">
    <property type="entry name" value="MACPF_1"/>
    <property type="match status" value="1"/>
</dbReference>
<comment type="similarity">
    <text evidence="3">Belongs to the complement C6/C7/C8/C9 family.</text>
</comment>
<evidence type="ECO:0000259" key="8">
    <source>
        <dbReference type="PROSITE" id="PS51412"/>
    </source>
</evidence>
<dbReference type="Proteomes" id="UP001476798">
    <property type="component" value="Unassembled WGS sequence"/>
</dbReference>
<comment type="caution">
    <text evidence="9">The sequence shown here is derived from an EMBL/GenBank/DDBJ whole genome shotgun (WGS) entry which is preliminary data.</text>
</comment>